<protein>
    <submittedName>
        <fullName evidence="1">Uncharacterized protein</fullName>
    </submittedName>
</protein>
<organism evidence="1">
    <name type="scientific">invertebrate metagenome</name>
    <dbReference type="NCBI Taxonomy" id="1711999"/>
    <lineage>
        <taxon>unclassified sequences</taxon>
        <taxon>metagenomes</taxon>
        <taxon>organismal metagenomes</taxon>
    </lineage>
</organism>
<evidence type="ECO:0000313" key="1">
    <source>
        <dbReference type="EMBL" id="PJE78566.1"/>
    </source>
</evidence>
<accession>A0A2H9T5R7</accession>
<dbReference type="AlphaFoldDB" id="A0A2H9T5R7"/>
<reference evidence="1" key="1">
    <citation type="journal article" date="2017" name="Appl. Environ. Microbiol.">
        <title>Molecular characterization of an Endozoicomonas-like organism causing infection in king scallop Pecten maximus L.</title>
        <authorList>
            <person name="Cano I."/>
            <person name="van Aerle R."/>
            <person name="Ross S."/>
            <person name="Verner-Jeffreys D.W."/>
            <person name="Paley R.K."/>
            <person name="Rimmer G."/>
            <person name="Ryder D."/>
            <person name="Hooper P."/>
            <person name="Stone D."/>
            <person name="Feist S.W."/>
        </authorList>
    </citation>
    <scope>NUCLEOTIDE SEQUENCE</scope>
</reference>
<dbReference type="EMBL" id="NSIT01000158">
    <property type="protein sequence ID" value="PJE78566.1"/>
    <property type="molecule type" value="Genomic_DNA"/>
</dbReference>
<proteinExistence type="predicted"/>
<gene>
    <name evidence="1" type="ORF">CI610_02495</name>
</gene>
<comment type="caution">
    <text evidence="1">The sequence shown here is derived from an EMBL/GenBank/DDBJ whole genome shotgun (WGS) entry which is preliminary data.</text>
</comment>
<sequence length="64" mass="7456">MAENEESDCSSGHQGHRKLSRSVYLKALRQAYLDGTLTVDARRLADRLIRLEKEKIRSDRKQQK</sequence>
<name>A0A2H9T5R7_9ZZZZ</name>